<keyword evidence="3" id="KW-0285">Flavoprotein</keyword>
<sequence length="287" mass="31486">MKTLIISSDEKTVCKLNQYVSNLNISSEIISLFVDIENINPFYVLNTIKTKKDISQFNLIILSDAEKDQELAGLIVGNYGFSSITSFSNLVKNDEGLLVQREAYGGLAYMNLKAKSFPLVLTCTSSVFTDIPVNDISIEKISKFETDRKIVVTSVKKISKAVDIGSAKKIVAIGRGLAKKEDLSLIESLTSSLKAEIGCSRPLSEDYNWLPLERQVGLTGETVRPQLYLAVGISGQVQHLAGMRDSKVVVAINNNKNAPIFDSCDYGILGDLYEVVPLLHEKLGAFV</sequence>
<evidence type="ECO:0000256" key="2">
    <source>
        <dbReference type="ARBA" id="ARBA00022448"/>
    </source>
</evidence>
<feature type="binding site" evidence="6">
    <location>
        <begin position="200"/>
        <end position="201"/>
    </location>
    <ligand>
        <name>FAD</name>
        <dbReference type="ChEBI" id="CHEBI:57692"/>
    </ligand>
</feature>
<dbReference type="STRING" id="91360.SAMN05660330_03997"/>
<evidence type="ECO:0000256" key="4">
    <source>
        <dbReference type="ARBA" id="ARBA00022827"/>
    </source>
</evidence>
<dbReference type="PROSITE" id="PS00696">
    <property type="entry name" value="ETF_ALPHA"/>
    <property type="match status" value="1"/>
</dbReference>
<feature type="binding site" evidence="6">
    <location>
        <position position="175"/>
    </location>
    <ligand>
        <name>FAD</name>
        <dbReference type="ChEBI" id="CHEBI:57692"/>
    </ligand>
</feature>
<keyword evidence="5" id="KW-0249">Electron transport</keyword>
<dbReference type="Proteomes" id="UP000199073">
    <property type="component" value="Unassembled WGS sequence"/>
</dbReference>
<evidence type="ECO:0000256" key="5">
    <source>
        <dbReference type="ARBA" id="ARBA00022982"/>
    </source>
</evidence>
<gene>
    <name evidence="8" type="ORF">SAMN05660330_03997</name>
</gene>
<name>A0A1H0VDB2_9BACT</name>
<dbReference type="GO" id="GO:0050660">
    <property type="term" value="F:flavin adenine dinucleotide binding"/>
    <property type="evidence" value="ECO:0007669"/>
    <property type="project" value="InterPro"/>
</dbReference>
<dbReference type="RefSeq" id="WP_092225892.1">
    <property type="nucleotide sequence ID" value="NZ_FNJI01000046.1"/>
</dbReference>
<dbReference type="OrthoDB" id="9770286at2"/>
<dbReference type="InterPro" id="IPR014731">
    <property type="entry name" value="ETF_asu_C"/>
</dbReference>
<reference evidence="8 9" key="1">
    <citation type="submission" date="2016-10" db="EMBL/GenBank/DDBJ databases">
        <authorList>
            <person name="de Groot N.N."/>
        </authorList>
    </citation>
    <scope>NUCLEOTIDE SEQUENCE [LARGE SCALE GENOMIC DNA]</scope>
    <source>
        <strain evidence="8 9">DSM 12130</strain>
    </source>
</reference>
<keyword evidence="2" id="KW-0813">Transport</keyword>
<evidence type="ECO:0000256" key="1">
    <source>
        <dbReference type="ARBA" id="ARBA00005817"/>
    </source>
</evidence>
<organism evidence="8 9">
    <name type="scientific">Desulforhopalus singaporensis</name>
    <dbReference type="NCBI Taxonomy" id="91360"/>
    <lineage>
        <taxon>Bacteria</taxon>
        <taxon>Pseudomonadati</taxon>
        <taxon>Thermodesulfobacteriota</taxon>
        <taxon>Desulfobulbia</taxon>
        <taxon>Desulfobulbales</taxon>
        <taxon>Desulfocapsaceae</taxon>
        <taxon>Desulforhopalus</taxon>
    </lineage>
</organism>
<evidence type="ECO:0000256" key="6">
    <source>
        <dbReference type="PIRSR" id="PIRSR000089-1"/>
    </source>
</evidence>
<comment type="similarity">
    <text evidence="1">Belongs to the ETF alpha-subunit/FixB family.</text>
</comment>
<dbReference type="FunFam" id="3.40.50.1220:FF:000004">
    <property type="entry name" value="Electron transfer flavoprotein"/>
    <property type="match status" value="1"/>
</dbReference>
<dbReference type="InterPro" id="IPR029035">
    <property type="entry name" value="DHS-like_NAD/FAD-binding_dom"/>
</dbReference>
<protein>
    <submittedName>
        <fullName evidence="8">Electron transfer flavoprotein alpha subunit apoprotein</fullName>
    </submittedName>
</protein>
<keyword evidence="9" id="KW-1185">Reference proteome</keyword>
<dbReference type="EMBL" id="FNJI01000046">
    <property type="protein sequence ID" value="SDP76334.1"/>
    <property type="molecule type" value="Genomic_DNA"/>
</dbReference>
<dbReference type="SUPFAM" id="SSF52467">
    <property type="entry name" value="DHS-like NAD/FAD-binding domain"/>
    <property type="match status" value="1"/>
</dbReference>
<dbReference type="PANTHER" id="PTHR43153">
    <property type="entry name" value="ELECTRON TRANSFER FLAVOPROTEIN ALPHA"/>
    <property type="match status" value="1"/>
</dbReference>
<evidence type="ECO:0000313" key="9">
    <source>
        <dbReference type="Proteomes" id="UP000199073"/>
    </source>
</evidence>
<dbReference type="GO" id="GO:0033539">
    <property type="term" value="P:fatty acid beta-oxidation using acyl-CoA dehydrogenase"/>
    <property type="evidence" value="ECO:0007669"/>
    <property type="project" value="TreeGrafter"/>
</dbReference>
<keyword evidence="4 6" id="KW-0274">FAD</keyword>
<dbReference type="SUPFAM" id="SSF52402">
    <property type="entry name" value="Adenine nucleotide alpha hydrolases-like"/>
    <property type="match status" value="1"/>
</dbReference>
<comment type="cofactor">
    <cofactor evidence="6">
        <name>FAD</name>
        <dbReference type="ChEBI" id="CHEBI:57692"/>
    </cofactor>
    <text evidence="6">Binds 1 FAD per dimer.</text>
</comment>
<evidence type="ECO:0000259" key="7">
    <source>
        <dbReference type="Pfam" id="PF00766"/>
    </source>
</evidence>
<dbReference type="Pfam" id="PF00766">
    <property type="entry name" value="ETF_alpha"/>
    <property type="match status" value="1"/>
</dbReference>
<evidence type="ECO:0000313" key="8">
    <source>
        <dbReference type="EMBL" id="SDP76334.1"/>
    </source>
</evidence>
<dbReference type="AlphaFoldDB" id="A0A1H0VDB2"/>
<proteinExistence type="inferred from homology"/>
<feature type="binding site" evidence="6">
    <location>
        <begin position="232"/>
        <end position="239"/>
    </location>
    <ligand>
        <name>FAD</name>
        <dbReference type="ChEBI" id="CHEBI:57692"/>
    </ligand>
</feature>
<dbReference type="InterPro" id="IPR014729">
    <property type="entry name" value="Rossmann-like_a/b/a_fold"/>
</dbReference>
<feature type="binding site" evidence="6">
    <location>
        <begin position="215"/>
        <end position="219"/>
    </location>
    <ligand>
        <name>FAD</name>
        <dbReference type="ChEBI" id="CHEBI:57692"/>
    </ligand>
</feature>
<dbReference type="GO" id="GO:0009055">
    <property type="term" value="F:electron transfer activity"/>
    <property type="evidence" value="ECO:0007669"/>
    <property type="project" value="InterPro"/>
</dbReference>
<evidence type="ECO:0000256" key="3">
    <source>
        <dbReference type="ARBA" id="ARBA00022630"/>
    </source>
</evidence>
<feature type="binding site" evidence="6">
    <location>
        <position position="253"/>
    </location>
    <ligand>
        <name>FAD</name>
        <dbReference type="ChEBI" id="CHEBI:57692"/>
    </ligand>
</feature>
<dbReference type="InterPro" id="IPR001308">
    <property type="entry name" value="ETF_a/FixB"/>
</dbReference>
<dbReference type="PIRSF" id="PIRSF000089">
    <property type="entry name" value="Electra_flavoP_a"/>
    <property type="match status" value="1"/>
</dbReference>
<dbReference type="InterPro" id="IPR018206">
    <property type="entry name" value="ETF_asu_C_CS"/>
</dbReference>
<dbReference type="PANTHER" id="PTHR43153:SF11">
    <property type="entry name" value="ELECTRON TRANSFER FLAVOPROTEIN, SUBUNIT ALPHA (ETFA)"/>
    <property type="match status" value="1"/>
</dbReference>
<accession>A0A1H0VDB2</accession>
<feature type="domain" description="Electron transfer flavoprotein alpha subunit C-terminal" evidence="7">
    <location>
        <begin position="163"/>
        <end position="244"/>
    </location>
</feature>
<dbReference type="Gene3D" id="3.40.50.1220">
    <property type="entry name" value="TPP-binding domain"/>
    <property type="match status" value="1"/>
</dbReference>
<dbReference type="Gene3D" id="3.40.50.620">
    <property type="entry name" value="HUPs"/>
    <property type="match status" value="1"/>
</dbReference>